<dbReference type="GO" id="GO:0005765">
    <property type="term" value="C:lysosomal membrane"/>
    <property type="evidence" value="ECO:0007669"/>
    <property type="project" value="UniProtKB-SubCell"/>
</dbReference>
<keyword evidence="3" id="KW-0813">Transport</keyword>
<dbReference type="SUPFAM" id="SSF103473">
    <property type="entry name" value="MFS general substrate transporter"/>
    <property type="match status" value="1"/>
</dbReference>
<protein>
    <recommendedName>
        <fullName evidence="7">Battenin</fullName>
    </recommendedName>
</protein>
<keyword evidence="6 7" id="KW-0472">Membrane</keyword>
<dbReference type="Proteomes" id="UP000092462">
    <property type="component" value="Unassembled WGS sequence"/>
</dbReference>
<name>A0A1B0D0R3_PHLPP</name>
<keyword evidence="7" id="KW-0458">Lysosome</keyword>
<evidence type="ECO:0000256" key="5">
    <source>
        <dbReference type="ARBA" id="ARBA00022989"/>
    </source>
</evidence>
<evidence type="ECO:0000313" key="8">
    <source>
        <dbReference type="EnsemblMetazoa" id="PPAI000935-PA"/>
    </source>
</evidence>
<evidence type="ECO:0000256" key="6">
    <source>
        <dbReference type="ARBA" id="ARBA00023136"/>
    </source>
</evidence>
<dbReference type="PANTHER" id="PTHR10981">
    <property type="entry name" value="BATTENIN"/>
    <property type="match status" value="1"/>
</dbReference>
<organism evidence="8 9">
    <name type="scientific">Phlebotomus papatasi</name>
    <name type="common">Sandfly</name>
    <dbReference type="NCBI Taxonomy" id="29031"/>
    <lineage>
        <taxon>Eukaryota</taxon>
        <taxon>Metazoa</taxon>
        <taxon>Ecdysozoa</taxon>
        <taxon>Arthropoda</taxon>
        <taxon>Hexapoda</taxon>
        <taxon>Insecta</taxon>
        <taxon>Pterygota</taxon>
        <taxon>Neoptera</taxon>
        <taxon>Endopterygota</taxon>
        <taxon>Diptera</taxon>
        <taxon>Nematocera</taxon>
        <taxon>Psychodoidea</taxon>
        <taxon>Psychodidae</taxon>
        <taxon>Phlebotomus</taxon>
        <taxon>Phlebotomus</taxon>
    </lineage>
</organism>
<dbReference type="PRINTS" id="PR01315">
    <property type="entry name" value="BATTENIN"/>
</dbReference>
<evidence type="ECO:0000256" key="3">
    <source>
        <dbReference type="ARBA" id="ARBA00022448"/>
    </source>
</evidence>
<dbReference type="VEuPathDB" id="VectorBase:PPAPM1_007723"/>
<evidence type="ECO:0000256" key="4">
    <source>
        <dbReference type="ARBA" id="ARBA00022692"/>
    </source>
</evidence>
<dbReference type="PANTHER" id="PTHR10981:SF0">
    <property type="entry name" value="BATTENIN"/>
    <property type="match status" value="1"/>
</dbReference>
<comment type="caution">
    <text evidence="7">Lacks conserved residue(s) required for the propagation of feature annotation.</text>
</comment>
<keyword evidence="4 7" id="KW-0812">Transmembrane</keyword>
<evidence type="ECO:0000256" key="7">
    <source>
        <dbReference type="RuleBase" id="RU361113"/>
    </source>
</evidence>
<keyword evidence="9" id="KW-1185">Reference proteome</keyword>
<feature type="transmembrane region" description="Helical" evidence="7">
    <location>
        <begin position="59"/>
        <end position="81"/>
    </location>
</feature>
<dbReference type="AlphaFoldDB" id="A0A1B0D0R3"/>
<comment type="subcellular location">
    <subcellularLocation>
        <location evidence="1">Endomembrane system</location>
        <topology evidence="1">Multi-pass membrane protein</topology>
    </subcellularLocation>
    <subcellularLocation>
        <location evidence="7">Lysosome membrane</location>
        <topology evidence="7">Multi-pass membrane protein</topology>
    </subcellularLocation>
</comment>
<sequence length="94" mass="10283">MAVLQLINVVIFLFEVFYSFSPSIWLIFAFVFWEGLLGGGAYVNTFYRMSKELPPNRKAFAISITAVSDSVGIALAGLVAIPTHNAICRLPGGR</sequence>
<evidence type="ECO:0000313" key="9">
    <source>
        <dbReference type="Proteomes" id="UP000092462"/>
    </source>
</evidence>
<comment type="similarity">
    <text evidence="2 7">Belongs to the battenin family.</text>
</comment>
<dbReference type="InterPro" id="IPR036259">
    <property type="entry name" value="MFS_trans_sf"/>
</dbReference>
<dbReference type="GO" id="GO:0051453">
    <property type="term" value="P:regulation of intracellular pH"/>
    <property type="evidence" value="ECO:0007669"/>
    <property type="project" value="TreeGrafter"/>
</dbReference>
<dbReference type="VEuPathDB" id="VectorBase:PPAI000935"/>
<dbReference type="EnsemblMetazoa" id="PPAI000935-RA">
    <property type="protein sequence ID" value="PPAI000935-PA"/>
    <property type="gene ID" value="PPAI000935"/>
</dbReference>
<evidence type="ECO:0000256" key="2">
    <source>
        <dbReference type="ARBA" id="ARBA00007467"/>
    </source>
</evidence>
<dbReference type="Pfam" id="PF02487">
    <property type="entry name" value="CLN3"/>
    <property type="match status" value="1"/>
</dbReference>
<dbReference type="GO" id="GO:0012505">
    <property type="term" value="C:endomembrane system"/>
    <property type="evidence" value="ECO:0007669"/>
    <property type="project" value="UniProtKB-SubCell"/>
</dbReference>
<accession>A0A1B0D0R3</accession>
<proteinExistence type="inferred from homology"/>
<dbReference type="GO" id="GO:0007040">
    <property type="term" value="P:lysosome organization"/>
    <property type="evidence" value="ECO:0007669"/>
    <property type="project" value="TreeGrafter"/>
</dbReference>
<evidence type="ECO:0000256" key="1">
    <source>
        <dbReference type="ARBA" id="ARBA00004127"/>
    </source>
</evidence>
<dbReference type="Gene3D" id="1.20.1250.20">
    <property type="entry name" value="MFS general substrate transporter like domains"/>
    <property type="match status" value="1"/>
</dbReference>
<dbReference type="InterPro" id="IPR003492">
    <property type="entry name" value="Battenin_disease_Cln3"/>
</dbReference>
<reference evidence="8" key="1">
    <citation type="submission" date="2022-08" db="UniProtKB">
        <authorList>
            <consortium name="EnsemblMetazoa"/>
        </authorList>
    </citation>
    <scope>IDENTIFICATION</scope>
    <source>
        <strain evidence="8">Israel</strain>
    </source>
</reference>
<feature type="transmembrane region" description="Helical" evidence="7">
    <location>
        <begin position="24"/>
        <end position="47"/>
    </location>
</feature>
<dbReference type="EMBL" id="AJVK01021603">
    <property type="status" value="NOT_ANNOTATED_CDS"/>
    <property type="molecule type" value="Genomic_DNA"/>
</dbReference>
<keyword evidence="5 7" id="KW-1133">Transmembrane helix</keyword>